<proteinExistence type="predicted"/>
<dbReference type="EMBL" id="SPLM01000076">
    <property type="protein sequence ID" value="TMW61377.1"/>
    <property type="molecule type" value="Genomic_DNA"/>
</dbReference>
<accession>A0A8K1CFT7</accession>
<dbReference type="OrthoDB" id="105025at2759"/>
<evidence type="ECO:0000313" key="1">
    <source>
        <dbReference type="EMBL" id="TMW61377.1"/>
    </source>
</evidence>
<evidence type="ECO:0008006" key="3">
    <source>
        <dbReference type="Google" id="ProtNLM"/>
    </source>
</evidence>
<evidence type="ECO:0000313" key="2">
    <source>
        <dbReference type="Proteomes" id="UP000794436"/>
    </source>
</evidence>
<organism evidence="1 2">
    <name type="scientific">Pythium oligandrum</name>
    <name type="common">Mycoparasitic fungus</name>
    <dbReference type="NCBI Taxonomy" id="41045"/>
    <lineage>
        <taxon>Eukaryota</taxon>
        <taxon>Sar</taxon>
        <taxon>Stramenopiles</taxon>
        <taxon>Oomycota</taxon>
        <taxon>Peronosporomycetes</taxon>
        <taxon>Pythiales</taxon>
        <taxon>Pythiaceae</taxon>
        <taxon>Pythium</taxon>
    </lineage>
</organism>
<dbReference type="PANTHER" id="PTHR13510:SF44">
    <property type="entry name" value="RABENOSYN-5"/>
    <property type="match status" value="1"/>
</dbReference>
<sequence>MKSHPSCLDVFRPLNLSASEERAIADEAGLVIQRTLTQEAEFRKQGGRINLREWKQVRVEDGLAVYKQRKVPRTGYSSSMTDIDGDQEVSVPELLSNTAQSAHSGNRWRFASMDLLEFATTISSSSGSNSGDSRVPAMLAAGHIEGKLEDAMLGIFDGDEHAWKVRAGLIKDKFDEAQILATIRAPSEDEPFNFLGIKWFSVEYPKVVGSFIQKRDTLVMEALGIGIDENGGKYGYSLLHDFRHPNLPELKELGMLRSKLSMCFIFRQTSPTRVSLYSRGFVDGGGDLPKSIAIAITALSIVSNANAVETAYSRKLAWLVNSQAPQRRIAREEQRQSSSCRSCDKTPKLRGLTECHACGFSFCTKCTVHRKVVVGKHDTSVHSLSFCFGCVLQAKGLSPVEIARVTYVPSSDAP</sequence>
<dbReference type="InterPro" id="IPR011011">
    <property type="entry name" value="Znf_FYVE_PHD"/>
</dbReference>
<dbReference type="CDD" id="cd00065">
    <property type="entry name" value="FYVE_like_SF"/>
    <property type="match status" value="1"/>
</dbReference>
<dbReference type="PANTHER" id="PTHR13510">
    <property type="entry name" value="FYVE-FINGER-CONTAINING RAB5 EFFECTOR PROTEIN RABENOSYN-5-RELATED"/>
    <property type="match status" value="1"/>
</dbReference>
<dbReference type="Proteomes" id="UP000794436">
    <property type="component" value="Unassembled WGS sequence"/>
</dbReference>
<dbReference type="InterPro" id="IPR052727">
    <property type="entry name" value="Rab4/Rab5_effector"/>
</dbReference>
<reference evidence="1" key="1">
    <citation type="submission" date="2019-03" db="EMBL/GenBank/DDBJ databases">
        <title>Long read genome sequence of the mycoparasitic Pythium oligandrum ATCC 38472 isolated from sugarbeet rhizosphere.</title>
        <authorList>
            <person name="Gaulin E."/>
        </authorList>
    </citation>
    <scope>NUCLEOTIDE SEQUENCE</scope>
    <source>
        <strain evidence="1">ATCC 38472_TT</strain>
    </source>
</reference>
<protein>
    <recommendedName>
        <fullName evidence="3">FYVE-type domain-containing protein</fullName>
    </recommendedName>
</protein>
<keyword evidence="2" id="KW-1185">Reference proteome</keyword>
<dbReference type="SUPFAM" id="SSF57903">
    <property type="entry name" value="FYVE/PHD zinc finger"/>
    <property type="match status" value="1"/>
</dbReference>
<dbReference type="AlphaFoldDB" id="A0A8K1CFT7"/>
<name>A0A8K1CFT7_PYTOL</name>
<gene>
    <name evidence="1" type="ORF">Poli38472_012568</name>
</gene>
<comment type="caution">
    <text evidence="1">The sequence shown here is derived from an EMBL/GenBank/DDBJ whole genome shotgun (WGS) entry which is preliminary data.</text>
</comment>